<dbReference type="PANTHER" id="PTHR23291:SF112">
    <property type="entry name" value="GROWTH HORMONE-INDUCIBLE TRANSMEMBRANE PROTEIN"/>
    <property type="match status" value="1"/>
</dbReference>
<protein>
    <recommendedName>
        <fullName evidence="8">Growth hormone-inducible transmembrane protein</fullName>
    </recommendedName>
</protein>
<feature type="transmembrane region" description="Helical" evidence="5">
    <location>
        <begin position="160"/>
        <end position="182"/>
    </location>
</feature>
<evidence type="ECO:0000256" key="2">
    <source>
        <dbReference type="ARBA" id="ARBA00022692"/>
    </source>
</evidence>
<keyword evidence="4 5" id="KW-0472">Membrane</keyword>
<dbReference type="InterPro" id="IPR006214">
    <property type="entry name" value="Bax_inhibitor_1-related"/>
</dbReference>
<keyword evidence="2 5" id="KW-0812">Transmembrane</keyword>
<evidence type="ECO:0000256" key="5">
    <source>
        <dbReference type="RuleBase" id="RU004379"/>
    </source>
</evidence>
<dbReference type="Pfam" id="PF01027">
    <property type="entry name" value="Bax1-I"/>
    <property type="match status" value="1"/>
</dbReference>
<name>A0A507FIE3_9FUNG</name>
<proteinExistence type="inferred from homology"/>
<organism evidence="6 7">
    <name type="scientific">Chytriomyces confervae</name>
    <dbReference type="NCBI Taxonomy" id="246404"/>
    <lineage>
        <taxon>Eukaryota</taxon>
        <taxon>Fungi</taxon>
        <taxon>Fungi incertae sedis</taxon>
        <taxon>Chytridiomycota</taxon>
        <taxon>Chytridiomycota incertae sedis</taxon>
        <taxon>Chytridiomycetes</taxon>
        <taxon>Chytridiales</taxon>
        <taxon>Chytriomycetaceae</taxon>
        <taxon>Chytriomyces</taxon>
    </lineage>
</organism>
<evidence type="ECO:0000256" key="4">
    <source>
        <dbReference type="ARBA" id="ARBA00023136"/>
    </source>
</evidence>
<comment type="subcellular location">
    <subcellularLocation>
        <location evidence="1">Membrane</location>
        <topology evidence="1">Multi-pass membrane protein</topology>
    </subcellularLocation>
</comment>
<dbReference type="AlphaFoldDB" id="A0A507FIE3"/>
<accession>A0A507FIE3</accession>
<evidence type="ECO:0008006" key="8">
    <source>
        <dbReference type="Google" id="ProtNLM"/>
    </source>
</evidence>
<feature type="transmembrane region" description="Helical" evidence="5">
    <location>
        <begin position="275"/>
        <end position="293"/>
    </location>
</feature>
<gene>
    <name evidence="6" type="ORF">CcCBS67573_g03584</name>
</gene>
<feature type="transmembrane region" description="Helical" evidence="5">
    <location>
        <begin position="241"/>
        <end position="263"/>
    </location>
</feature>
<dbReference type="GO" id="GO:0005743">
    <property type="term" value="C:mitochondrial inner membrane"/>
    <property type="evidence" value="ECO:0007669"/>
    <property type="project" value="TreeGrafter"/>
</dbReference>
<dbReference type="EMBL" id="QEAP01000093">
    <property type="protein sequence ID" value="TPX75148.1"/>
    <property type="molecule type" value="Genomic_DNA"/>
</dbReference>
<dbReference type="Proteomes" id="UP000320333">
    <property type="component" value="Unassembled WGS sequence"/>
</dbReference>
<keyword evidence="7" id="KW-1185">Reference proteome</keyword>
<evidence type="ECO:0000313" key="6">
    <source>
        <dbReference type="EMBL" id="TPX75148.1"/>
    </source>
</evidence>
<reference evidence="6 7" key="1">
    <citation type="journal article" date="2019" name="Sci. Rep.">
        <title>Comparative genomics of chytrid fungi reveal insights into the obligate biotrophic and pathogenic lifestyle of Synchytrium endobioticum.</title>
        <authorList>
            <person name="van de Vossenberg B.T.L.H."/>
            <person name="Warris S."/>
            <person name="Nguyen H.D.T."/>
            <person name="van Gent-Pelzer M.P.E."/>
            <person name="Joly D.L."/>
            <person name="van de Geest H.C."/>
            <person name="Bonants P.J.M."/>
            <person name="Smith D.S."/>
            <person name="Levesque C.A."/>
            <person name="van der Lee T.A.J."/>
        </authorList>
    </citation>
    <scope>NUCLEOTIDE SEQUENCE [LARGE SCALE GENOMIC DNA]</scope>
    <source>
        <strain evidence="6 7">CBS 675.73</strain>
    </source>
</reference>
<keyword evidence="3 5" id="KW-1133">Transmembrane helix</keyword>
<comment type="similarity">
    <text evidence="5">Belongs to the BI1 family.</text>
</comment>
<sequence>MSVASLRLPLGRLVPRTAAFGLARPTPCMRYSSTAAAAVGTGKAKLIVRCPPGELIQPTHALRKNGWLQMSFSVAAVAAGAYLIDRTFNQKEELLDGQVHSMYSHIPDNPLRSIVRSNDTVREYLNDTYLFVGLGVALTGGSAYLLHFNKAFQRVMLRNPVGVTLAAMAASAMIAPACLMTSSENKAGKYTLFSMFAVSKGVFLTSAIIVSPALIAHAGLYTAGLLASLSFIGATTKSDNYVYLGGPLLGGLTVSAIAANTSILLPLRLQSMPKLLSFYLYSGLTVFGYYVLGDMQKVIKSGRAVEVGTKARDPVNEALRLYLDFMSICE</sequence>
<dbReference type="PANTHER" id="PTHR23291">
    <property type="entry name" value="BAX INHIBITOR-RELATED"/>
    <property type="match status" value="1"/>
</dbReference>
<evidence type="ECO:0000313" key="7">
    <source>
        <dbReference type="Proteomes" id="UP000320333"/>
    </source>
</evidence>
<evidence type="ECO:0000256" key="3">
    <source>
        <dbReference type="ARBA" id="ARBA00022989"/>
    </source>
</evidence>
<feature type="transmembrane region" description="Helical" evidence="5">
    <location>
        <begin position="128"/>
        <end position="148"/>
    </location>
</feature>
<dbReference type="OrthoDB" id="1277691at2759"/>
<evidence type="ECO:0000256" key="1">
    <source>
        <dbReference type="ARBA" id="ARBA00004141"/>
    </source>
</evidence>
<feature type="transmembrane region" description="Helical" evidence="5">
    <location>
        <begin position="202"/>
        <end position="229"/>
    </location>
</feature>
<comment type="caution">
    <text evidence="6">The sequence shown here is derived from an EMBL/GenBank/DDBJ whole genome shotgun (WGS) entry which is preliminary data.</text>
</comment>